<dbReference type="Pfam" id="PF08338">
    <property type="entry name" value="DUF1731"/>
    <property type="match status" value="1"/>
</dbReference>
<reference evidence="4 5" key="1">
    <citation type="submission" date="2017-04" db="EMBL/GenBank/DDBJ databases">
        <title>Complete genome of Campylobacter concisus ATCC 33237T and draft genomes for an additional eight well characterized C. concisus strains.</title>
        <authorList>
            <person name="Cornelius A.J."/>
            <person name="Miller W.G."/>
            <person name="Lastovica A.J."/>
            <person name="On S.L."/>
            <person name="French N.P."/>
            <person name="Vandenberg O."/>
            <person name="Biggs P.J."/>
        </authorList>
    </citation>
    <scope>NUCLEOTIDE SEQUENCE [LARGE SCALE GENOMIC DNA]</scope>
    <source>
        <strain evidence="4 5">Lasto28.99</strain>
    </source>
</reference>
<dbReference type="RefSeq" id="WP_087584349.1">
    <property type="nucleotide sequence ID" value="NZ_CABMKR010000004.1"/>
</dbReference>
<evidence type="ECO:0000259" key="3">
    <source>
        <dbReference type="Pfam" id="PF08338"/>
    </source>
</evidence>
<dbReference type="NCBIfam" id="TIGR01777">
    <property type="entry name" value="yfcH"/>
    <property type="match status" value="1"/>
</dbReference>
<evidence type="ECO:0000313" key="5">
    <source>
        <dbReference type="Proteomes" id="UP000195967"/>
    </source>
</evidence>
<dbReference type="InterPro" id="IPR001509">
    <property type="entry name" value="Epimerase_deHydtase"/>
</dbReference>
<feature type="domain" description="NAD-dependent epimerase/dehydratase" evidence="2">
    <location>
        <begin position="3"/>
        <end position="212"/>
    </location>
</feature>
<organism evidence="4 5">
    <name type="scientific">Campylobacter concisus</name>
    <dbReference type="NCBI Taxonomy" id="199"/>
    <lineage>
        <taxon>Bacteria</taxon>
        <taxon>Pseudomonadati</taxon>
        <taxon>Campylobacterota</taxon>
        <taxon>Epsilonproteobacteria</taxon>
        <taxon>Campylobacterales</taxon>
        <taxon>Campylobacteraceae</taxon>
        <taxon>Campylobacter</taxon>
    </lineage>
</organism>
<evidence type="ECO:0000256" key="1">
    <source>
        <dbReference type="ARBA" id="ARBA00009353"/>
    </source>
</evidence>
<protein>
    <submittedName>
        <fullName evidence="4">TIGR01777 family protein</fullName>
    </submittedName>
</protein>
<evidence type="ECO:0000313" key="4">
    <source>
        <dbReference type="EMBL" id="OUT11944.1"/>
    </source>
</evidence>
<name>A0A1Y5MXD1_9BACT</name>
<dbReference type="EMBL" id="NDYO01000004">
    <property type="protein sequence ID" value="OUT11944.1"/>
    <property type="molecule type" value="Genomic_DNA"/>
</dbReference>
<gene>
    <name evidence="4" type="ORF">B9N62_03230</name>
</gene>
<dbReference type="InterPro" id="IPR013549">
    <property type="entry name" value="DUF1731"/>
</dbReference>
<dbReference type="PANTHER" id="PTHR11092">
    <property type="entry name" value="SUGAR NUCLEOTIDE EPIMERASE RELATED"/>
    <property type="match status" value="1"/>
</dbReference>
<accession>A0A1Y5MXD1</accession>
<proteinExistence type="inferred from homology"/>
<sequence>MKIAINGTSGFVGSNLCEFLASKGHEILKIKREIYADISALTEILQECDALINLAGANISQRWSQSYKNELFNSRIASTKNLILALSKTSKKPKIFISTSAVGIYESGLIHDESSQNFNKGFLGKLAVAWENEALKTSELGVKTAIFRLGVVLGRGVDGKTGGALAKMLPIFKLGLGSVLAGGKQSFSWVHLDDLLKAYELVLNREISGIFNLVSPEFATNESFTKALANTLKRPAIFNVPSFVLQLKFGEGSAILLEGADVRPVNLLKQGFEFKFGDLNAALSEILS</sequence>
<feature type="domain" description="DUF1731" evidence="3">
    <location>
        <begin position="240"/>
        <end position="286"/>
    </location>
</feature>
<dbReference type="Proteomes" id="UP000195967">
    <property type="component" value="Unassembled WGS sequence"/>
</dbReference>
<dbReference type="InterPro" id="IPR010099">
    <property type="entry name" value="SDR39U1"/>
</dbReference>
<evidence type="ECO:0000259" key="2">
    <source>
        <dbReference type="Pfam" id="PF01370"/>
    </source>
</evidence>
<dbReference type="InterPro" id="IPR036291">
    <property type="entry name" value="NAD(P)-bd_dom_sf"/>
</dbReference>
<dbReference type="SUPFAM" id="SSF51735">
    <property type="entry name" value="NAD(P)-binding Rossmann-fold domains"/>
    <property type="match status" value="1"/>
</dbReference>
<dbReference type="PANTHER" id="PTHR11092:SF0">
    <property type="entry name" value="EPIMERASE FAMILY PROTEIN SDR39U1"/>
    <property type="match status" value="1"/>
</dbReference>
<dbReference type="AlphaFoldDB" id="A0A1Y5MXD1"/>
<comment type="caution">
    <text evidence="4">The sequence shown here is derived from an EMBL/GenBank/DDBJ whole genome shotgun (WGS) entry which is preliminary data.</text>
</comment>
<comment type="similarity">
    <text evidence="1">Belongs to the NAD(P)-dependent epimerase/dehydratase family. SDR39U1 subfamily.</text>
</comment>
<dbReference type="Gene3D" id="3.40.50.720">
    <property type="entry name" value="NAD(P)-binding Rossmann-like Domain"/>
    <property type="match status" value="1"/>
</dbReference>
<dbReference type="Pfam" id="PF01370">
    <property type="entry name" value="Epimerase"/>
    <property type="match status" value="1"/>
</dbReference>